<dbReference type="InterPro" id="IPR010105">
    <property type="entry name" value="TonB_sidphr_rcpt"/>
</dbReference>
<evidence type="ECO:0000256" key="6">
    <source>
        <dbReference type="ARBA" id="ARBA00023077"/>
    </source>
</evidence>
<evidence type="ECO:0000256" key="2">
    <source>
        <dbReference type="ARBA" id="ARBA00009810"/>
    </source>
</evidence>
<dbReference type="InterPro" id="IPR012910">
    <property type="entry name" value="Plug_dom"/>
</dbReference>
<keyword evidence="4 10" id="KW-1134">Transmembrane beta strand</keyword>
<protein>
    <submittedName>
        <fullName evidence="14">Fe(III)-pyochelin receptor</fullName>
    </submittedName>
</protein>
<dbReference type="InterPro" id="IPR037066">
    <property type="entry name" value="Plug_dom_sf"/>
</dbReference>
<keyword evidence="8 14" id="KW-0675">Receptor</keyword>
<dbReference type="GO" id="GO:0009279">
    <property type="term" value="C:cell outer membrane"/>
    <property type="evidence" value="ECO:0007669"/>
    <property type="project" value="UniProtKB-SubCell"/>
</dbReference>
<evidence type="ECO:0000259" key="12">
    <source>
        <dbReference type="Pfam" id="PF00593"/>
    </source>
</evidence>
<accession>A0A8B4SA09</accession>
<dbReference type="GO" id="GO:0015891">
    <property type="term" value="P:siderophore transport"/>
    <property type="evidence" value="ECO:0007669"/>
    <property type="project" value="InterPro"/>
</dbReference>
<comment type="similarity">
    <text evidence="2 10 11">Belongs to the TonB-dependent receptor family.</text>
</comment>
<evidence type="ECO:0000256" key="7">
    <source>
        <dbReference type="ARBA" id="ARBA00023136"/>
    </source>
</evidence>
<dbReference type="SUPFAM" id="SSF56935">
    <property type="entry name" value="Porins"/>
    <property type="match status" value="1"/>
</dbReference>
<reference evidence="14 15" key="1">
    <citation type="submission" date="2018-06" db="EMBL/GenBank/DDBJ databases">
        <authorList>
            <consortium name="Pathogen Informatics"/>
            <person name="Doyle S."/>
        </authorList>
    </citation>
    <scope>NUCLEOTIDE SEQUENCE [LARGE SCALE GENOMIC DNA]</scope>
    <source>
        <strain evidence="14 15">NCTC10698</strain>
    </source>
</reference>
<evidence type="ECO:0000256" key="3">
    <source>
        <dbReference type="ARBA" id="ARBA00022448"/>
    </source>
</evidence>
<name>A0A8B4SA09_COMTE</name>
<dbReference type="InterPro" id="IPR000531">
    <property type="entry name" value="Beta-barrel_TonB"/>
</dbReference>
<keyword evidence="5 10" id="KW-0812">Transmembrane</keyword>
<organism evidence="14 15">
    <name type="scientific">Comamonas testosteroni</name>
    <name type="common">Pseudomonas testosteroni</name>
    <dbReference type="NCBI Taxonomy" id="285"/>
    <lineage>
        <taxon>Bacteria</taxon>
        <taxon>Pseudomonadati</taxon>
        <taxon>Pseudomonadota</taxon>
        <taxon>Betaproteobacteria</taxon>
        <taxon>Burkholderiales</taxon>
        <taxon>Comamonadaceae</taxon>
        <taxon>Comamonas</taxon>
    </lineage>
</organism>
<dbReference type="CDD" id="cd01347">
    <property type="entry name" value="ligand_gated_channel"/>
    <property type="match status" value="1"/>
</dbReference>
<comment type="caution">
    <text evidence="14">The sequence shown here is derived from an EMBL/GenBank/DDBJ whole genome shotgun (WGS) entry which is preliminary data.</text>
</comment>
<sequence length="779" mass="86293">MFCFFAASPYTVFPFQPQRHWYFGIPLSEENPQVCFCTLMLERSFCPLAGALPFRLHTTAVAVSVLCLLPGGSHAQEDAASTLAEVTVQEKAIPNVYGESSDSYVAAGVEVGKAAQSLRDVPQSVTVVTRQRMDDQAMRTLDDVMKYTTGITREETWLDTTYMSRGMNITNFRFDGGAASSSRSGSRSLDMAQFDSVSVLRGADGLFGAGEAGGVLNFTYKRPQAKRQTQVLLSGGTMSNYRAELDTTGALNESGTLRGRFVAVNHDRKEMAAPSKLKRQMLYGALELDLTSSTVATLGASYQKDRNTGFNASLPRYADGSDIGFARNTNFGAPWNWINRENTTVFAKLEQQLGNDWLLKTQLRHTRFNEGVNGAEIESSPDPVTLQGADWWIHQAKSRERETSFDINLQGSFDALGQRHDVILGFDQHRNSNTNRSLWPRVGPADVFNRIPPEDPGYPLGDWTSGSQTKTQKSGLYGSIRLRPVERWSVVLGGRYVLQDRNTQHDMNGALTAQSRESNVFVPYMGLMHELTKSTNLYFSTAEIYQSQAGKFSAPLPGTPLDPVRGRTYELGVKSELTPNLIASAALFRTDKKGEAVYDPAYPQTDWRGGCCYFRDGFKLSQGIDLEMTGRITPNLQLAVGYTYNSNEDRRKDSAQFSTVTPRHLFKAWADYRLSGDLRGWSVGGGVVAQSSNYRASGISAYNPATGRYDGAWTPYNFTSPGYAVWSARVAYAFNKDWSLAMNVGNLFDKTYYSTVGYAGYGNFYGEKRTVTVSLKGRF</sequence>
<evidence type="ECO:0000259" key="13">
    <source>
        <dbReference type="Pfam" id="PF07715"/>
    </source>
</evidence>
<dbReference type="GO" id="GO:0038023">
    <property type="term" value="F:signaling receptor activity"/>
    <property type="evidence" value="ECO:0007669"/>
    <property type="project" value="InterPro"/>
</dbReference>
<keyword evidence="15" id="KW-1185">Reference proteome</keyword>
<feature type="domain" description="TonB-dependent receptor-like beta-barrel" evidence="12">
    <location>
        <begin position="291"/>
        <end position="747"/>
    </location>
</feature>
<keyword evidence="9 10" id="KW-0998">Cell outer membrane</keyword>
<keyword evidence="7 10" id="KW-0472">Membrane</keyword>
<dbReference type="PANTHER" id="PTHR32552:SF74">
    <property type="entry name" value="HYDROXAMATE SIDEROPHORE RECEPTOR FHUE"/>
    <property type="match status" value="1"/>
</dbReference>
<dbReference type="InterPro" id="IPR039426">
    <property type="entry name" value="TonB-dep_rcpt-like"/>
</dbReference>
<evidence type="ECO:0000256" key="11">
    <source>
        <dbReference type="RuleBase" id="RU003357"/>
    </source>
</evidence>
<dbReference type="AlphaFoldDB" id="A0A8B4SA09"/>
<gene>
    <name evidence="14" type="primary">fptA_2</name>
    <name evidence="14" type="ORF">NCTC10698_04187</name>
</gene>
<comment type="subcellular location">
    <subcellularLocation>
        <location evidence="1 10">Cell outer membrane</location>
        <topology evidence="1 10">Multi-pass membrane protein</topology>
    </subcellularLocation>
</comment>
<evidence type="ECO:0000256" key="9">
    <source>
        <dbReference type="ARBA" id="ARBA00023237"/>
    </source>
</evidence>
<dbReference type="GO" id="GO:0015344">
    <property type="term" value="F:siderophore uptake transmembrane transporter activity"/>
    <property type="evidence" value="ECO:0007669"/>
    <property type="project" value="TreeGrafter"/>
</dbReference>
<dbReference type="PROSITE" id="PS52016">
    <property type="entry name" value="TONB_DEPENDENT_REC_3"/>
    <property type="match status" value="1"/>
</dbReference>
<evidence type="ECO:0000256" key="10">
    <source>
        <dbReference type="PROSITE-ProRule" id="PRU01360"/>
    </source>
</evidence>
<dbReference type="NCBIfam" id="TIGR01783">
    <property type="entry name" value="TonB-siderophor"/>
    <property type="match status" value="1"/>
</dbReference>
<evidence type="ECO:0000313" key="15">
    <source>
        <dbReference type="Proteomes" id="UP000255070"/>
    </source>
</evidence>
<keyword evidence="3 10" id="KW-0813">Transport</keyword>
<evidence type="ECO:0000256" key="4">
    <source>
        <dbReference type="ARBA" id="ARBA00022452"/>
    </source>
</evidence>
<dbReference type="Pfam" id="PF00593">
    <property type="entry name" value="TonB_dep_Rec_b-barrel"/>
    <property type="match status" value="1"/>
</dbReference>
<keyword evidence="6 11" id="KW-0798">TonB box</keyword>
<dbReference type="Gene3D" id="2.170.130.10">
    <property type="entry name" value="TonB-dependent receptor, plug domain"/>
    <property type="match status" value="1"/>
</dbReference>
<evidence type="ECO:0000313" key="14">
    <source>
        <dbReference type="EMBL" id="SUY79253.1"/>
    </source>
</evidence>
<dbReference type="PANTHER" id="PTHR32552">
    <property type="entry name" value="FERRICHROME IRON RECEPTOR-RELATED"/>
    <property type="match status" value="1"/>
</dbReference>
<evidence type="ECO:0000256" key="1">
    <source>
        <dbReference type="ARBA" id="ARBA00004571"/>
    </source>
</evidence>
<evidence type="ECO:0000256" key="5">
    <source>
        <dbReference type="ARBA" id="ARBA00022692"/>
    </source>
</evidence>
<dbReference type="Proteomes" id="UP000255070">
    <property type="component" value="Unassembled WGS sequence"/>
</dbReference>
<dbReference type="Pfam" id="PF07715">
    <property type="entry name" value="Plug"/>
    <property type="match status" value="1"/>
</dbReference>
<proteinExistence type="inferred from homology"/>
<dbReference type="Gene3D" id="2.40.170.20">
    <property type="entry name" value="TonB-dependent receptor, beta-barrel domain"/>
    <property type="match status" value="1"/>
</dbReference>
<feature type="domain" description="TonB-dependent receptor plug" evidence="13">
    <location>
        <begin position="118"/>
        <end position="215"/>
    </location>
</feature>
<dbReference type="InterPro" id="IPR036942">
    <property type="entry name" value="Beta-barrel_TonB_sf"/>
</dbReference>
<dbReference type="EMBL" id="UFXL01000001">
    <property type="protein sequence ID" value="SUY79253.1"/>
    <property type="molecule type" value="Genomic_DNA"/>
</dbReference>
<evidence type="ECO:0000256" key="8">
    <source>
        <dbReference type="ARBA" id="ARBA00023170"/>
    </source>
</evidence>